<accession>A0A2X3EC89</accession>
<dbReference type="InterPro" id="IPR033479">
    <property type="entry name" value="dCache_1"/>
</dbReference>
<dbReference type="Gene3D" id="3.30.450.20">
    <property type="entry name" value="PAS domain"/>
    <property type="match status" value="2"/>
</dbReference>
<dbReference type="EMBL" id="UAWQ01000005">
    <property type="protein sequence ID" value="SQC41362.1"/>
    <property type="molecule type" value="Genomic_DNA"/>
</dbReference>
<organism evidence="8 9">
    <name type="scientific">Klebsiella pneumoniae</name>
    <dbReference type="NCBI Taxonomy" id="573"/>
    <lineage>
        <taxon>Bacteria</taxon>
        <taxon>Pseudomonadati</taxon>
        <taxon>Pseudomonadota</taxon>
        <taxon>Gammaproteobacteria</taxon>
        <taxon>Enterobacterales</taxon>
        <taxon>Enterobacteriaceae</taxon>
        <taxon>Klebsiella/Raoultella group</taxon>
        <taxon>Klebsiella</taxon>
        <taxon>Klebsiella pneumoniae complex</taxon>
    </lineage>
</organism>
<dbReference type="Proteomes" id="UP000251721">
    <property type="component" value="Unassembled WGS sequence"/>
</dbReference>
<protein>
    <recommendedName>
        <fullName evidence="7">Cache domain-containing protein</fullName>
    </recommendedName>
</protein>
<name>A0A2X3EC89_KLEPN</name>
<evidence type="ECO:0000259" key="7">
    <source>
        <dbReference type="Pfam" id="PF02743"/>
    </source>
</evidence>
<dbReference type="CDD" id="cd18773">
    <property type="entry name" value="PDC1_HK_sensor"/>
    <property type="match status" value="1"/>
</dbReference>
<reference evidence="8 9" key="1">
    <citation type="submission" date="2018-06" db="EMBL/GenBank/DDBJ databases">
        <authorList>
            <consortium name="Pathogen Informatics"/>
            <person name="Doyle S."/>
        </authorList>
    </citation>
    <scope>NUCLEOTIDE SEQUENCE [LARGE SCALE GENOMIC DNA]</scope>
    <source>
        <strain evidence="8 9">NCTC13465</strain>
    </source>
</reference>
<feature type="domain" description="Cache" evidence="7">
    <location>
        <begin position="47"/>
        <end position="264"/>
    </location>
</feature>
<comment type="subcellular location">
    <subcellularLocation>
        <location evidence="1">Cell membrane</location>
        <topology evidence="1">Multi-pass membrane protein</topology>
    </subcellularLocation>
</comment>
<evidence type="ECO:0000256" key="6">
    <source>
        <dbReference type="SAM" id="Phobius"/>
    </source>
</evidence>
<evidence type="ECO:0000256" key="4">
    <source>
        <dbReference type="ARBA" id="ARBA00022989"/>
    </source>
</evidence>
<dbReference type="RefSeq" id="WP_256335849.1">
    <property type="nucleotide sequence ID" value="NZ_FLDB01000030.1"/>
</dbReference>
<feature type="transmembrane region" description="Helical" evidence="6">
    <location>
        <begin position="12"/>
        <end position="34"/>
    </location>
</feature>
<dbReference type="InterPro" id="IPR029151">
    <property type="entry name" value="Sensor-like_sf"/>
</dbReference>
<sequence length="313" mass="34613">MRIKKPHLRPIVITLSVGGIFLTSIFMIVVIMFYQHENIEKDLLDANSSYAMKMSDVMSSYIEMAQGELAYGAKKIESTTDVEYLKNEADRLRLQSGMFNSVIVVSNGAVVLATSPESLDLVGVHLNSSVSKLAIEGKKAFISQPYKSVAGNLIVLLSHPIYDKSGNYIGYIGGSIYLKKQSLFSDVLSRHFFNGDTEITIVSDDGNVIFNKDNSVVGRPMVMPDDLKSKLASSERGDGTFFSSGHKYLLGYAHMKNTDWNVFVYSHADNVTTILINWGLTLSGTKTHVKQRFLPLTPLLMVSDVLWSPVLPA</sequence>
<evidence type="ECO:0000313" key="9">
    <source>
        <dbReference type="Proteomes" id="UP000251721"/>
    </source>
</evidence>
<dbReference type="SUPFAM" id="SSF103190">
    <property type="entry name" value="Sensory domain-like"/>
    <property type="match status" value="1"/>
</dbReference>
<dbReference type="AlphaFoldDB" id="A0A2X3EC89"/>
<evidence type="ECO:0000256" key="2">
    <source>
        <dbReference type="ARBA" id="ARBA00022475"/>
    </source>
</evidence>
<dbReference type="Pfam" id="PF02743">
    <property type="entry name" value="dCache_1"/>
    <property type="match status" value="1"/>
</dbReference>
<keyword evidence="5 6" id="KW-0472">Membrane</keyword>
<evidence type="ECO:0000256" key="1">
    <source>
        <dbReference type="ARBA" id="ARBA00004651"/>
    </source>
</evidence>
<evidence type="ECO:0000313" key="8">
    <source>
        <dbReference type="EMBL" id="SQC41362.1"/>
    </source>
</evidence>
<evidence type="ECO:0000256" key="3">
    <source>
        <dbReference type="ARBA" id="ARBA00022692"/>
    </source>
</evidence>
<dbReference type="GO" id="GO:0005886">
    <property type="term" value="C:plasma membrane"/>
    <property type="evidence" value="ECO:0007669"/>
    <property type="project" value="UniProtKB-SubCell"/>
</dbReference>
<keyword evidence="4 6" id="KW-1133">Transmembrane helix</keyword>
<proteinExistence type="predicted"/>
<keyword evidence="2" id="KW-1003">Cell membrane</keyword>
<evidence type="ECO:0000256" key="5">
    <source>
        <dbReference type="ARBA" id="ARBA00023136"/>
    </source>
</evidence>
<gene>
    <name evidence="8" type="ORF">NCTC13465_00602</name>
</gene>
<keyword evidence="3 6" id="KW-0812">Transmembrane</keyword>